<feature type="region of interest" description="Disordered" evidence="1">
    <location>
        <begin position="329"/>
        <end position="385"/>
    </location>
</feature>
<name>A0AAW1SVZ1_9CHLO</name>
<dbReference type="EMBL" id="JALJOV010000740">
    <property type="protein sequence ID" value="KAK9861551.1"/>
    <property type="molecule type" value="Genomic_DNA"/>
</dbReference>
<feature type="signal peptide" evidence="2">
    <location>
        <begin position="1"/>
        <end position="20"/>
    </location>
</feature>
<comment type="caution">
    <text evidence="3">The sequence shown here is derived from an EMBL/GenBank/DDBJ whole genome shotgun (WGS) entry which is preliminary data.</text>
</comment>
<gene>
    <name evidence="3" type="ORF">WJX84_009633</name>
</gene>
<accession>A0AAW1SVZ1</accession>
<evidence type="ECO:0000256" key="2">
    <source>
        <dbReference type="SAM" id="SignalP"/>
    </source>
</evidence>
<feature type="chain" id="PRO_5043373990" evidence="2">
    <location>
        <begin position="21"/>
        <end position="402"/>
    </location>
</feature>
<organism evidence="3 4">
    <name type="scientific">Apatococcus fuscideae</name>
    <dbReference type="NCBI Taxonomy" id="2026836"/>
    <lineage>
        <taxon>Eukaryota</taxon>
        <taxon>Viridiplantae</taxon>
        <taxon>Chlorophyta</taxon>
        <taxon>core chlorophytes</taxon>
        <taxon>Trebouxiophyceae</taxon>
        <taxon>Chlorellales</taxon>
        <taxon>Chlorellaceae</taxon>
        <taxon>Apatococcus</taxon>
    </lineage>
</organism>
<proteinExistence type="predicted"/>
<keyword evidence="4" id="KW-1185">Reference proteome</keyword>
<feature type="compositionally biased region" description="Polar residues" evidence="1">
    <location>
        <begin position="372"/>
        <end position="385"/>
    </location>
</feature>
<reference evidence="3 4" key="1">
    <citation type="journal article" date="2024" name="Nat. Commun.">
        <title>Phylogenomics reveals the evolutionary origins of lichenization in chlorophyte algae.</title>
        <authorList>
            <person name="Puginier C."/>
            <person name="Libourel C."/>
            <person name="Otte J."/>
            <person name="Skaloud P."/>
            <person name="Haon M."/>
            <person name="Grisel S."/>
            <person name="Petersen M."/>
            <person name="Berrin J.G."/>
            <person name="Delaux P.M."/>
            <person name="Dal Grande F."/>
            <person name="Keller J."/>
        </authorList>
    </citation>
    <scope>NUCLEOTIDE SEQUENCE [LARGE SCALE GENOMIC DNA]</scope>
    <source>
        <strain evidence="3 4">SAG 2523</strain>
    </source>
</reference>
<evidence type="ECO:0000256" key="1">
    <source>
        <dbReference type="SAM" id="MobiDB-lite"/>
    </source>
</evidence>
<evidence type="ECO:0000313" key="3">
    <source>
        <dbReference type="EMBL" id="KAK9861551.1"/>
    </source>
</evidence>
<dbReference type="Proteomes" id="UP001485043">
    <property type="component" value="Unassembled WGS sequence"/>
</dbReference>
<evidence type="ECO:0000313" key="4">
    <source>
        <dbReference type="Proteomes" id="UP001485043"/>
    </source>
</evidence>
<dbReference type="AlphaFoldDB" id="A0AAW1SVZ1"/>
<sequence length="402" mass="40768">MRIGGFLPLILSGLLRAAAGAPSPAPVPAPAPAPAPGPGSAEYFTFTQGDFTVRVVPGNSSSVADSFISYSGNNGTLSLAGATIVQGFAGGLEVADETTIPATLSFNIPARGLASWDGFGGAACMNYAFISNGSSTIFTLIDLDAGNDDHYTAAFGPRVITYATCGASNCTTSRTIALNATYGHYFFNISNPGTTPVAAALNYTLYPANSSACSNLATAAQVPKPYSPTTPGLVIPSLLTPAVMSPFYLYAYGSSGIVGTIRNVSCISAALTIDSNYTSGFLPQLVELWLLDEQGLEGFYNPYVTSVKAAKPGNCSGLISPRAFVASSDALPASPPPPPSPPPTPSPPASPTPTAPTSTPGHAVASSVPGGTATTNPRTGSTTFPVGNISAWGRRLLLAIGS</sequence>
<protein>
    <submittedName>
        <fullName evidence="3">Uncharacterized protein</fullName>
    </submittedName>
</protein>
<feature type="compositionally biased region" description="Pro residues" evidence="1">
    <location>
        <begin position="333"/>
        <end position="354"/>
    </location>
</feature>
<keyword evidence="2" id="KW-0732">Signal</keyword>